<reference evidence="2" key="1">
    <citation type="journal article" date="2023" name="BMC Genomics">
        <title>Chromosome-level genome assemblies of Cutaneotrichosporon spp. (Trichosporonales, Basidiomycota) reveal imbalanced evolution between nucleotide sequences and chromosome synteny.</title>
        <authorList>
            <person name="Kobayashi Y."/>
            <person name="Kayamori A."/>
            <person name="Aoki K."/>
            <person name="Shiwa Y."/>
            <person name="Matsutani M."/>
            <person name="Fujita N."/>
            <person name="Sugita T."/>
            <person name="Iwasaki W."/>
            <person name="Tanaka N."/>
            <person name="Takashima M."/>
        </authorList>
    </citation>
    <scope>NUCLEOTIDE SEQUENCE</scope>
    <source>
        <strain evidence="2">HIS019</strain>
    </source>
</reference>
<feature type="region of interest" description="Disordered" evidence="1">
    <location>
        <begin position="179"/>
        <end position="211"/>
    </location>
</feature>
<organism evidence="2 3">
    <name type="scientific">Cutaneotrichosporon cavernicola</name>
    <dbReference type="NCBI Taxonomy" id="279322"/>
    <lineage>
        <taxon>Eukaryota</taxon>
        <taxon>Fungi</taxon>
        <taxon>Dikarya</taxon>
        <taxon>Basidiomycota</taxon>
        <taxon>Agaricomycotina</taxon>
        <taxon>Tremellomycetes</taxon>
        <taxon>Trichosporonales</taxon>
        <taxon>Trichosporonaceae</taxon>
        <taxon>Cutaneotrichosporon</taxon>
    </lineage>
</organism>
<evidence type="ECO:0000313" key="2">
    <source>
        <dbReference type="EMBL" id="BEI93512.1"/>
    </source>
</evidence>
<feature type="compositionally biased region" description="Polar residues" evidence="1">
    <location>
        <begin position="188"/>
        <end position="197"/>
    </location>
</feature>
<evidence type="ECO:0000256" key="1">
    <source>
        <dbReference type="SAM" id="MobiDB-lite"/>
    </source>
</evidence>
<dbReference type="GeneID" id="85497382"/>
<proteinExistence type="predicted"/>
<keyword evidence="3" id="KW-1185">Reference proteome</keyword>
<evidence type="ECO:0000313" key="3">
    <source>
        <dbReference type="Proteomes" id="UP001233271"/>
    </source>
</evidence>
<dbReference type="Proteomes" id="UP001233271">
    <property type="component" value="Chromosome 5"/>
</dbReference>
<gene>
    <name evidence="2" type="ORF">CcaverHIS019_0511400</name>
</gene>
<sequence length="335" mass="37553">MPGFNHIRVRKSYSRDTIMVSPVDENGADRYADASNPHVVQAVSHATIVDDECNGGIPNTHVAYQYLADALGSVRVLRRGPEMSGGPEPRPTLPGRIKAQTMVRFIDLTAWNSDEPDNYWRTRPIMSLLPRPQGATRTVLNTSFDPRHPRLREASFSAYFLGQREVVLIFTPYERVQTPPPSKVVPMSATNSPTGTPGTPIEGQSPRTSSEKRMGFITSNIPPEDRWLGMINDLMYALSECFQGTTCKFTLVGLDTIPTAALNLDPALADDWITRREKIRKYIGRQVNFTRGVYPPQPPIPADQLAALIKDIDILTRDEYRQQVGQEEFDLVTVW</sequence>
<dbReference type="AlphaFoldDB" id="A0AA48QXM7"/>
<name>A0AA48QXM7_9TREE</name>
<accession>A0AA48QXM7</accession>
<dbReference type="EMBL" id="AP028216">
    <property type="protein sequence ID" value="BEI93512.1"/>
    <property type="molecule type" value="Genomic_DNA"/>
</dbReference>
<dbReference type="RefSeq" id="XP_060458777.1">
    <property type="nucleotide sequence ID" value="XM_060602377.1"/>
</dbReference>
<dbReference type="KEGG" id="ccac:CcaHIS019_0511400"/>
<protein>
    <submittedName>
        <fullName evidence="2">Uncharacterized protein</fullName>
    </submittedName>
</protein>